<evidence type="ECO:0000256" key="5">
    <source>
        <dbReference type="PIRSR" id="PIRSR623088-1"/>
    </source>
</evidence>
<dbReference type="GO" id="GO:0004383">
    <property type="term" value="F:guanylate cyclase activity"/>
    <property type="evidence" value="ECO:0007669"/>
    <property type="project" value="InterPro"/>
</dbReference>
<evidence type="ECO:0000256" key="1">
    <source>
        <dbReference type="ARBA" id="ARBA00022723"/>
    </source>
</evidence>
<proteinExistence type="inferred from homology"/>
<evidence type="ECO:0000256" key="4">
    <source>
        <dbReference type="ARBA" id="ARBA00023293"/>
    </source>
</evidence>
<evidence type="ECO:0000313" key="11">
    <source>
        <dbReference type="EMBL" id="CAE0497028.1"/>
    </source>
</evidence>
<feature type="compositionally biased region" description="Basic and acidic residues" evidence="9">
    <location>
        <begin position="1321"/>
        <end position="1331"/>
    </location>
</feature>
<dbReference type="PROSITE" id="PS51845">
    <property type="entry name" value="PDEASE_I_2"/>
    <property type="match status" value="1"/>
</dbReference>
<dbReference type="Gene3D" id="1.10.1300.10">
    <property type="entry name" value="3'5'-cyclic nucleotide phosphodiesterase, catalytic domain"/>
    <property type="match status" value="1"/>
</dbReference>
<comment type="similarity">
    <text evidence="7">Belongs to the cyclic nucleotide phosphodiesterase family.</text>
</comment>
<sequence length="1823" mass="194456">MVHGLIHSTFDGFLKTVYGNVAFQQTVASQPGDAQAGEAQEGTGCPRQFEDKCPYADSLFFSHVRSTASVVHVSEEEVLHQYGRYFLQNAAEQGYQKLLTCFSNTFAGFLANLNNLHLHLSLGIPTLQTPDFRVEKVTSTSLELHYRSIRPGLGPMVEGLVHALAEYFYHDLPISMTWLKGRANKTCDHEVWHVTFPEDTSYNSQRDQLKQATDNAVLATDAATFYRLHPYHFVLDTDCRVIQVGSVLQRIMPSMVQGSRASDHFDIIAPFMCPHSKWTFKEITSCEDLCFVLKGRSRKLELKGQFVRTRLHTTAHAPTSTSQTTHTNHSGCAHHCCPVSPTTVHSSNRDATGTRSLSITSPMTRSAAEHHLPYASSLSALCPEQQNGPQLACTDSHDFCPVAGPKQAASSTDLAPPSASLPTPEDKPHQCPSSPLHPPPISTSDASSRSREEGSKEELSSPQQSVSHKSSSSKPGGFFKKLGLGSGKANPIKQAYRSMTNKPPAAPSNSSHKSSACRTSNESNPPYLLGGKTSDSNQASSKGAMMKATSEPQHVHPSTDIQGTDVHGDIHHMSAVPLSNPLPSSNSSSAFVNDCTVPEPPPCAWAPADGCREVLLFVGTPRMLTLDEMQACGMTLDDVPLHDITGDVLVMSERIEMDNRLRKKLQEERAMLAERAEMLAAQNAAQEEAYLRMGEALEEALVQRDEHQGAPQQSFHVETPAEKALELLDKILHGINPGMREVLEVRDSILMAGTDLRVPLHLGDQMVQELGKSNPVDTEVAAALTQLLAAGGGGESRWSMSESSDTASSEPEDSLNGHNNPRPSSSGNVGFSAFNRAFSSTLETFKRPFAGGQDSRRQSRRGKKRTSSRHSRRQTESLMPSLVGPERDSKLQGSMSTSRALSDQGRSMAPAEDAAKDGGAIGSRPPVRRSSSFSAGENSARLEREALLQQLQEHRQQRSSAGAGPTLTAAASSVRSGNAPSSVMAERIHELLSPHPSSRASGTSTSTSATQAHLGHNPTGTSFVSSSRASERPLTPHCSSASGTHLAMQTTLECPVSPTSQAFSSSAHNGTTQGDHAGVREAGTSLLDPAICSGPSDKLSDFCFIGQSPTSTATCPAVMSPSGAAAGPSNSSGQWIQSLSRMNSTAQLGVNSTVPATVNTTADRPSHSGTAVHWRGAAAAHGAPPAFRLAGSNSGNLSANPARSHASFLALNASFSAVQSPPSSLLHDLQRTPQRSWTGPLVPSSEASAAAGGDSAGRNQSARSASTGENLQGRGAGGRRPPLRRRSSLLRSYRALGTKQPIQEELSSGDGAGQGSSPTSKKSDHSNKGDLESFPLVGSPPQARGSLMRKLSDGLSGLTDLGRVGKALGARNSSKTGARAQSTHSAQEGSCHGADGVTATSSNNADTVNESCNTDTTHTLRAHDATSSTVDNYKEGREEAGKSNRVKTLSRRSKGPSGESDKLPVHAPPPQHPSHHANAQRCPEKDTFLQHQTSGTSAHEDGSSSAPLPQALSVKRSAHSSRGAKKAPQGRHPSEPIPLAVQAPEAVEQLMKPPSDPLLCVLAKVDDWNFNAFELDTASDGRPLSTLAFALLSRGSLISHFKINSVKLARFLLTVEDRYLDNPYHNRIHAADVLRTLHVMMSHGGIRQAMHSTHDIALLAAYMAAVVHDLEHKGVNNDFLIKTLDPLALFYNDRSPMENHHASAAFRLLLWDEQCAAFANSHTKHCLNSPTPIVPSTPPPRAPLSPLFPASPSLPLLPLPPSLTMPEDRAHNPAPKTPALRTPCPTSTRGMAAITGCTWPAPPATKAPCTKAACAEAAVRVWA</sequence>
<dbReference type="CDD" id="cd00077">
    <property type="entry name" value="HDc"/>
    <property type="match status" value="1"/>
</dbReference>
<dbReference type="Pfam" id="PF07700">
    <property type="entry name" value="HNOB"/>
    <property type="match status" value="1"/>
</dbReference>
<dbReference type="EMBL" id="HBIP01020372">
    <property type="protein sequence ID" value="CAE0497028.1"/>
    <property type="molecule type" value="Transcribed_RNA"/>
</dbReference>
<feature type="region of interest" description="Disordered" evidence="9">
    <location>
        <begin position="1759"/>
        <end position="1785"/>
    </location>
</feature>
<feature type="compositionally biased region" description="Basic residues" evidence="9">
    <location>
        <begin position="858"/>
        <end position="872"/>
    </location>
</feature>
<dbReference type="InterPro" id="IPR024096">
    <property type="entry name" value="NO_sig/Golgi_transp_ligand-bd"/>
</dbReference>
<feature type="region of interest" description="Disordered" evidence="9">
    <location>
        <begin position="951"/>
        <end position="982"/>
    </location>
</feature>
<feature type="region of interest" description="Disordered" evidence="9">
    <location>
        <begin position="404"/>
        <end position="486"/>
    </location>
</feature>
<reference evidence="12" key="1">
    <citation type="submission" date="2021-01" db="EMBL/GenBank/DDBJ databases">
        <authorList>
            <person name="Corre E."/>
            <person name="Pelletier E."/>
            <person name="Niang G."/>
            <person name="Scheremetjew M."/>
            <person name="Finn R."/>
            <person name="Kale V."/>
            <person name="Holt S."/>
            <person name="Cochrane G."/>
            <person name="Meng A."/>
            <person name="Brown T."/>
            <person name="Cohen L."/>
        </authorList>
    </citation>
    <scope>NUCLEOTIDE SEQUENCE</scope>
    <source>
        <strain evidence="12">CCMP1320</strain>
    </source>
</reference>
<feature type="compositionally biased region" description="Low complexity" evidence="9">
    <location>
        <begin position="997"/>
        <end position="1010"/>
    </location>
</feature>
<protein>
    <recommendedName>
        <fullName evidence="7">Phosphodiesterase</fullName>
        <ecNumber evidence="7">3.1.4.-</ecNumber>
    </recommendedName>
</protein>
<dbReference type="Gene3D" id="3.90.1520.10">
    <property type="entry name" value="H-NOX domain"/>
    <property type="match status" value="1"/>
</dbReference>
<feature type="region of interest" description="Disordered" evidence="9">
    <location>
        <begin position="1369"/>
        <end position="1537"/>
    </location>
</feature>
<dbReference type="InterPro" id="IPR011645">
    <property type="entry name" value="HNOB_dom_associated"/>
</dbReference>
<evidence type="ECO:0000256" key="8">
    <source>
        <dbReference type="SAM" id="Coils"/>
    </source>
</evidence>
<feature type="compositionally biased region" description="Low complexity" evidence="9">
    <location>
        <begin position="1244"/>
        <end position="1257"/>
    </location>
</feature>
<dbReference type="InterPro" id="IPR002073">
    <property type="entry name" value="PDEase_catalytic_dom"/>
</dbReference>
<feature type="compositionally biased region" description="Polar residues" evidence="9">
    <location>
        <begin position="1258"/>
        <end position="1270"/>
    </location>
</feature>
<feature type="compositionally biased region" description="Low complexity" evidence="9">
    <location>
        <begin position="923"/>
        <end position="934"/>
    </location>
</feature>
<gene>
    <name evidence="11" type="ORF">DTER00134_LOCUS12101</name>
    <name evidence="12" type="ORF">DTER00134_LOCUS12102</name>
</gene>
<dbReference type="Pfam" id="PF00233">
    <property type="entry name" value="PDEase_I"/>
    <property type="match status" value="1"/>
</dbReference>
<feature type="compositionally biased region" description="Low complexity" evidence="9">
    <location>
        <begin position="799"/>
        <end position="809"/>
    </location>
</feature>
<dbReference type="InterPro" id="IPR023088">
    <property type="entry name" value="PDEase"/>
</dbReference>
<feature type="compositionally biased region" description="Basic and acidic residues" evidence="9">
    <location>
        <begin position="448"/>
        <end position="459"/>
    </location>
</feature>
<feature type="compositionally biased region" description="Basic residues" evidence="9">
    <location>
        <begin position="1444"/>
        <end position="1454"/>
    </location>
</feature>
<feature type="compositionally biased region" description="Basic and acidic residues" evidence="9">
    <location>
        <begin position="1432"/>
        <end position="1442"/>
    </location>
</feature>
<evidence type="ECO:0000256" key="3">
    <source>
        <dbReference type="ARBA" id="ARBA00022801"/>
    </source>
</evidence>
<dbReference type="Pfam" id="PF07701">
    <property type="entry name" value="HNOBA"/>
    <property type="match status" value="2"/>
</dbReference>
<feature type="region of interest" description="Disordered" evidence="9">
    <location>
        <begin position="994"/>
        <end position="1042"/>
    </location>
</feature>
<feature type="active site" description="Proton donor" evidence="5">
    <location>
        <position position="1625"/>
    </location>
</feature>
<keyword evidence="4" id="KW-0141">cGMP biosynthesis</keyword>
<accession>A0A6S8KH63</accession>
<dbReference type="EMBL" id="HBIP01020374">
    <property type="protein sequence ID" value="CAE0497029.1"/>
    <property type="molecule type" value="Transcribed_RNA"/>
</dbReference>
<feature type="compositionally biased region" description="Polar residues" evidence="9">
    <location>
        <begin position="498"/>
        <end position="524"/>
    </location>
</feature>
<evidence type="ECO:0000256" key="7">
    <source>
        <dbReference type="RuleBase" id="RU363067"/>
    </source>
</evidence>
<feature type="compositionally biased region" description="Polar residues" evidence="9">
    <location>
        <begin position="1018"/>
        <end position="1028"/>
    </location>
</feature>
<feature type="coiled-coil region" evidence="8">
    <location>
        <begin position="655"/>
        <end position="682"/>
    </location>
</feature>
<feature type="region of interest" description="Disordered" evidence="9">
    <location>
        <begin position="845"/>
        <end position="939"/>
    </location>
</feature>
<feature type="compositionally biased region" description="Basic residues" evidence="9">
    <location>
        <begin position="1516"/>
        <end position="1529"/>
    </location>
</feature>
<feature type="compositionally biased region" description="Polar residues" evidence="9">
    <location>
        <begin position="1371"/>
        <end position="1388"/>
    </location>
</feature>
<feature type="compositionally biased region" description="Low complexity" evidence="9">
    <location>
        <begin position="460"/>
        <end position="483"/>
    </location>
</feature>
<dbReference type="GO" id="GO:0000166">
    <property type="term" value="F:nucleotide binding"/>
    <property type="evidence" value="ECO:0007669"/>
    <property type="project" value="UniProtKB-KW"/>
</dbReference>
<dbReference type="GO" id="GO:0007165">
    <property type="term" value="P:signal transduction"/>
    <property type="evidence" value="ECO:0007669"/>
    <property type="project" value="InterPro"/>
</dbReference>
<feature type="compositionally biased region" description="Polar residues" evidence="9">
    <location>
        <begin position="1489"/>
        <end position="1507"/>
    </location>
</feature>
<dbReference type="GO" id="GO:0046872">
    <property type="term" value="F:metal ion binding"/>
    <property type="evidence" value="ECO:0007669"/>
    <property type="project" value="UniProtKB-KW"/>
</dbReference>
<keyword evidence="2" id="KW-0547">Nucleotide-binding</keyword>
<feature type="compositionally biased region" description="Polar residues" evidence="9">
    <location>
        <begin position="816"/>
        <end position="829"/>
    </location>
</feature>
<dbReference type="PRINTS" id="PR00387">
    <property type="entry name" value="PDIESTERASE1"/>
</dbReference>
<evidence type="ECO:0000256" key="2">
    <source>
        <dbReference type="ARBA" id="ARBA00022741"/>
    </source>
</evidence>
<dbReference type="GO" id="GO:0020037">
    <property type="term" value="F:heme binding"/>
    <property type="evidence" value="ECO:0007669"/>
    <property type="project" value="InterPro"/>
</dbReference>
<feature type="region of interest" description="Disordered" evidence="9">
    <location>
        <begin position="1297"/>
        <end position="1347"/>
    </location>
</feature>
<keyword evidence="3 7" id="KW-0378">Hydrolase</keyword>
<evidence type="ECO:0000313" key="12">
    <source>
        <dbReference type="EMBL" id="CAE0497029.1"/>
    </source>
</evidence>
<feature type="compositionally biased region" description="Polar residues" evidence="9">
    <location>
        <begin position="1398"/>
        <end position="1431"/>
    </location>
</feature>
<evidence type="ECO:0000259" key="10">
    <source>
        <dbReference type="PROSITE" id="PS51845"/>
    </source>
</evidence>
<evidence type="ECO:0000256" key="9">
    <source>
        <dbReference type="SAM" id="MobiDB-lite"/>
    </source>
</evidence>
<feature type="binding site" evidence="6">
    <location>
        <position position="1669"/>
    </location>
    <ligand>
        <name>Zn(2+)</name>
        <dbReference type="ChEBI" id="CHEBI:29105"/>
        <label>2</label>
    </ligand>
</feature>
<keyword evidence="1 6" id="KW-0479">Metal-binding</keyword>
<feature type="region of interest" description="Disordered" evidence="9">
    <location>
        <begin position="1234"/>
        <end position="1285"/>
    </location>
</feature>
<comment type="cofactor">
    <cofactor evidence="7">
        <name>a divalent metal cation</name>
        <dbReference type="ChEBI" id="CHEBI:60240"/>
    </cofactor>
    <text evidence="7">Binds 2 divalent metal cations per subunit. Site 1 may preferentially bind zinc ions, while site 2 has a preference for magnesium and/or manganese ions.</text>
</comment>
<feature type="binding site" evidence="6">
    <location>
        <position position="1629"/>
    </location>
    <ligand>
        <name>Zn(2+)</name>
        <dbReference type="ChEBI" id="CHEBI:29105"/>
        <label>1</label>
    </ligand>
</feature>
<feature type="region of interest" description="Disordered" evidence="9">
    <location>
        <begin position="791"/>
        <end position="831"/>
    </location>
</feature>
<dbReference type="EC" id="3.1.4.-" evidence="7"/>
<evidence type="ECO:0000256" key="6">
    <source>
        <dbReference type="PIRSR" id="PIRSR623088-3"/>
    </source>
</evidence>
<dbReference type="PANTHER" id="PTHR11347">
    <property type="entry name" value="CYCLIC NUCLEOTIDE PHOSPHODIESTERASE"/>
    <property type="match status" value="1"/>
</dbReference>
<dbReference type="InterPro" id="IPR003607">
    <property type="entry name" value="HD/PDEase_dom"/>
</dbReference>
<keyword evidence="8" id="KW-0175">Coiled coil</keyword>
<feature type="binding site" evidence="6">
    <location>
        <position position="1668"/>
    </location>
    <ligand>
        <name>Zn(2+)</name>
        <dbReference type="ChEBI" id="CHEBI:29105"/>
        <label>1</label>
    </ligand>
</feature>
<dbReference type="GO" id="GO:0004114">
    <property type="term" value="F:3',5'-cyclic-nucleotide phosphodiesterase activity"/>
    <property type="evidence" value="ECO:0007669"/>
    <property type="project" value="InterPro"/>
</dbReference>
<dbReference type="InterPro" id="IPR036971">
    <property type="entry name" value="PDEase_catalytic_dom_sf"/>
</dbReference>
<dbReference type="InterPro" id="IPR042463">
    <property type="entry name" value="HNOB_dom_associated_sf"/>
</dbReference>
<feature type="domain" description="PDEase" evidence="10">
    <location>
        <begin position="1546"/>
        <end position="1823"/>
    </location>
</feature>
<dbReference type="SUPFAM" id="SSF111126">
    <property type="entry name" value="Ligand-binding domain in the NO signalling and Golgi transport"/>
    <property type="match status" value="1"/>
</dbReference>
<feature type="compositionally biased region" description="Polar residues" evidence="9">
    <location>
        <begin position="891"/>
        <end position="905"/>
    </location>
</feature>
<dbReference type="InterPro" id="IPR011644">
    <property type="entry name" value="Heme_NO-bd"/>
</dbReference>
<dbReference type="InterPro" id="IPR023174">
    <property type="entry name" value="PDEase_CS"/>
</dbReference>
<organism evidence="12">
    <name type="scientific">Dunaliella tertiolecta</name>
    <name type="common">Green alga</name>
    <dbReference type="NCBI Taxonomy" id="3047"/>
    <lineage>
        <taxon>Eukaryota</taxon>
        <taxon>Viridiplantae</taxon>
        <taxon>Chlorophyta</taxon>
        <taxon>core chlorophytes</taxon>
        <taxon>Chlorophyceae</taxon>
        <taxon>CS clade</taxon>
        <taxon>Chlamydomonadales</taxon>
        <taxon>Dunaliellaceae</taxon>
        <taxon>Dunaliella</taxon>
    </lineage>
</organism>
<dbReference type="InterPro" id="IPR038158">
    <property type="entry name" value="H-NOX_domain_sf"/>
</dbReference>
<dbReference type="Gene3D" id="3.30.450.260">
    <property type="entry name" value="Haem NO binding associated domain"/>
    <property type="match status" value="1"/>
</dbReference>
<feature type="compositionally biased region" description="Polar residues" evidence="9">
    <location>
        <begin position="969"/>
        <end position="981"/>
    </location>
</feature>
<name>A0A6S8KH63_DUNTE</name>
<feature type="binding site" evidence="6">
    <location>
        <position position="1669"/>
    </location>
    <ligand>
        <name>Zn(2+)</name>
        <dbReference type="ChEBI" id="CHEBI:29105"/>
        <label>1</label>
    </ligand>
</feature>
<dbReference type="PROSITE" id="PS00126">
    <property type="entry name" value="PDEASE_I_1"/>
    <property type="match status" value="1"/>
</dbReference>
<feature type="region of interest" description="Disordered" evidence="9">
    <location>
        <begin position="498"/>
        <end position="566"/>
    </location>
</feature>
<dbReference type="SUPFAM" id="SSF109604">
    <property type="entry name" value="HD-domain/PDEase-like"/>
    <property type="match status" value="1"/>
</dbReference>